<organism evidence="5 6">
    <name type="scientific">Roseomonas elaeocarpi</name>
    <dbReference type="NCBI Taxonomy" id="907779"/>
    <lineage>
        <taxon>Bacteria</taxon>
        <taxon>Pseudomonadati</taxon>
        <taxon>Pseudomonadota</taxon>
        <taxon>Alphaproteobacteria</taxon>
        <taxon>Acetobacterales</taxon>
        <taxon>Roseomonadaceae</taxon>
        <taxon>Roseomonas</taxon>
    </lineage>
</organism>
<comment type="similarity">
    <text evidence="1 3">Belongs to the type-B carboxylesterase/lipase family.</text>
</comment>
<dbReference type="RefSeq" id="WP_377045752.1">
    <property type="nucleotide sequence ID" value="NZ_JBHLUN010000012.1"/>
</dbReference>
<sequence>MIRSSTALFAAALCWSAAAAAAEGPVVTTQSGQVQGKLAEGVEAFLGIPYAASPAGQGRWQPPQPPAAWSGVRPAQSYGPACPQLNGIDSPRTEDEDCLAVNVQRPPNTAAGAKLPVLVYIYGGGFTGGTGNNEDMDALVRTNGIVAVTMNYRLGALGFLAHPAVADAKGQSGNYGFMDQQAALRWVRDNIAAFGGDPARVTIGGESAGGRSVLAHLVAPGSRGLFNRAIVMSGSDATPPLREAEAAGTSFAQSLGCDGPGAADCLRSKPVGALIDAKDPPHLLTGGTDVLPQGPVAALQGGASTVPVLIGGQRDEYRALMTEWPTRSVPEYSREQYLRYVRDQFKDRAEAVLAVYPWPSDPTRYTGTYLVTKLRTDSMNTGSVGACSTQKITDALVARGAPVWRYEFDHAEGPGWFSIPGYVWGAGHAAELAYIIPHRHNLANNGGALNRDEQQLSDQMLRAWGGFVRDGDPANEGTGPWPRFEANGAVLSLQAGGRSAVVPVAAINAAHNCTFWDAMR</sequence>
<feature type="domain" description="Carboxylesterase type B" evidence="4">
    <location>
        <begin position="25"/>
        <end position="516"/>
    </location>
</feature>
<keyword evidence="3" id="KW-0732">Signal</keyword>
<evidence type="ECO:0000313" key="5">
    <source>
        <dbReference type="EMBL" id="MFC0410005.1"/>
    </source>
</evidence>
<evidence type="ECO:0000256" key="3">
    <source>
        <dbReference type="RuleBase" id="RU361235"/>
    </source>
</evidence>
<reference evidence="5 6" key="1">
    <citation type="submission" date="2024-09" db="EMBL/GenBank/DDBJ databases">
        <authorList>
            <person name="Sun Q."/>
            <person name="Mori K."/>
        </authorList>
    </citation>
    <scope>NUCLEOTIDE SEQUENCE [LARGE SCALE GENOMIC DNA]</scope>
    <source>
        <strain evidence="5 6">TBRC 5777</strain>
    </source>
</reference>
<comment type="caution">
    <text evidence="5">The sequence shown here is derived from an EMBL/GenBank/DDBJ whole genome shotgun (WGS) entry which is preliminary data.</text>
</comment>
<feature type="signal peptide" evidence="3">
    <location>
        <begin position="1"/>
        <end position="21"/>
    </location>
</feature>
<dbReference type="PANTHER" id="PTHR43918">
    <property type="entry name" value="ACETYLCHOLINESTERASE"/>
    <property type="match status" value="1"/>
</dbReference>
<dbReference type="EMBL" id="JBHLUN010000012">
    <property type="protein sequence ID" value="MFC0410005.1"/>
    <property type="molecule type" value="Genomic_DNA"/>
</dbReference>
<proteinExistence type="inferred from homology"/>
<evidence type="ECO:0000256" key="1">
    <source>
        <dbReference type="ARBA" id="ARBA00005964"/>
    </source>
</evidence>
<dbReference type="InterPro" id="IPR029058">
    <property type="entry name" value="AB_hydrolase_fold"/>
</dbReference>
<dbReference type="SUPFAM" id="SSF53474">
    <property type="entry name" value="alpha/beta-Hydrolases"/>
    <property type="match status" value="1"/>
</dbReference>
<dbReference type="InterPro" id="IPR050654">
    <property type="entry name" value="AChE-related_enzymes"/>
</dbReference>
<evidence type="ECO:0000259" key="4">
    <source>
        <dbReference type="Pfam" id="PF00135"/>
    </source>
</evidence>
<dbReference type="PROSITE" id="PS00122">
    <property type="entry name" value="CARBOXYLESTERASE_B_1"/>
    <property type="match status" value="1"/>
</dbReference>
<keyword evidence="6" id="KW-1185">Reference proteome</keyword>
<dbReference type="EC" id="3.1.1.-" evidence="3"/>
<evidence type="ECO:0000256" key="2">
    <source>
        <dbReference type="ARBA" id="ARBA00022801"/>
    </source>
</evidence>
<evidence type="ECO:0000313" key="6">
    <source>
        <dbReference type="Proteomes" id="UP001589865"/>
    </source>
</evidence>
<dbReference type="Proteomes" id="UP001589865">
    <property type="component" value="Unassembled WGS sequence"/>
</dbReference>
<gene>
    <name evidence="5" type="ORF">ACFFGY_17260</name>
</gene>
<accession>A0ABV6JXD8</accession>
<name>A0ABV6JXD8_9PROT</name>
<dbReference type="InterPro" id="IPR002018">
    <property type="entry name" value="CarbesteraseB"/>
</dbReference>
<dbReference type="PANTHER" id="PTHR43918:SF4">
    <property type="entry name" value="CARBOXYLIC ESTER HYDROLASE"/>
    <property type="match status" value="1"/>
</dbReference>
<dbReference type="Pfam" id="PF00135">
    <property type="entry name" value="COesterase"/>
    <property type="match status" value="1"/>
</dbReference>
<keyword evidence="2 3" id="KW-0378">Hydrolase</keyword>
<dbReference type="Gene3D" id="3.40.50.1820">
    <property type="entry name" value="alpha/beta hydrolase"/>
    <property type="match status" value="1"/>
</dbReference>
<protein>
    <recommendedName>
        <fullName evidence="3">Carboxylic ester hydrolase</fullName>
        <ecNumber evidence="3">3.1.1.-</ecNumber>
    </recommendedName>
</protein>
<dbReference type="InterPro" id="IPR019826">
    <property type="entry name" value="Carboxylesterase_B_AS"/>
</dbReference>
<feature type="chain" id="PRO_5044975419" description="Carboxylic ester hydrolase" evidence="3">
    <location>
        <begin position="22"/>
        <end position="520"/>
    </location>
</feature>